<gene>
    <name evidence="4" type="ORF">PJIAN_287</name>
</gene>
<dbReference type="Proteomes" id="UP000076586">
    <property type="component" value="Unassembled WGS sequence"/>
</dbReference>
<accession>A0A170ZCK4</accession>
<name>A0A170ZCK4_9BACT</name>
<dbReference type="AlphaFoldDB" id="A0A170ZCK4"/>
<evidence type="ECO:0000256" key="1">
    <source>
        <dbReference type="ARBA" id="ARBA00022737"/>
    </source>
</evidence>
<protein>
    <submittedName>
        <fullName evidence="4">Tetratricopeptide repeat-containing protein</fullName>
    </submittedName>
</protein>
<dbReference type="PANTHER" id="PTHR44943:SF8">
    <property type="entry name" value="TPR REPEAT-CONTAINING PROTEIN MJ0263"/>
    <property type="match status" value="1"/>
</dbReference>
<dbReference type="Pfam" id="PF13181">
    <property type="entry name" value="TPR_8"/>
    <property type="match status" value="1"/>
</dbReference>
<dbReference type="SUPFAM" id="SSF48452">
    <property type="entry name" value="TPR-like"/>
    <property type="match status" value="2"/>
</dbReference>
<evidence type="ECO:0000256" key="2">
    <source>
        <dbReference type="ARBA" id="ARBA00022803"/>
    </source>
</evidence>
<reference evidence="5" key="2">
    <citation type="journal article" date="2017" name="Genome Announc.">
        <title>Draft genome sequence of Paludibacter jiangxiensis NM7(T), a propionate-producing fermentative bacterium.</title>
        <authorList>
            <person name="Qiu Y.-L."/>
            <person name="Tourlousse D.M."/>
            <person name="Matsuura N."/>
            <person name="Ohashi A."/>
            <person name="Sekiguchi Y."/>
        </authorList>
    </citation>
    <scope>NUCLEOTIDE SEQUENCE [LARGE SCALE GENOMIC DNA]</scope>
    <source>
        <strain evidence="5">NM7</strain>
    </source>
</reference>
<comment type="caution">
    <text evidence="4">The sequence shown here is derived from an EMBL/GenBank/DDBJ whole genome shotgun (WGS) entry which is preliminary data.</text>
</comment>
<keyword evidence="1" id="KW-0677">Repeat</keyword>
<dbReference type="PROSITE" id="PS50005">
    <property type="entry name" value="TPR"/>
    <property type="match status" value="2"/>
</dbReference>
<dbReference type="InterPro" id="IPR019734">
    <property type="entry name" value="TPR_rpt"/>
</dbReference>
<feature type="repeat" description="TPR" evidence="3">
    <location>
        <begin position="127"/>
        <end position="160"/>
    </location>
</feature>
<dbReference type="PANTHER" id="PTHR44943">
    <property type="entry name" value="CELLULOSE SYNTHASE OPERON PROTEIN C"/>
    <property type="match status" value="1"/>
</dbReference>
<dbReference type="InterPro" id="IPR051685">
    <property type="entry name" value="Ycf3/AcsC/BcsC/TPR_MFPF"/>
</dbReference>
<evidence type="ECO:0000256" key="3">
    <source>
        <dbReference type="PROSITE-ProRule" id="PRU00339"/>
    </source>
</evidence>
<keyword evidence="5" id="KW-1185">Reference proteome</keyword>
<dbReference type="OrthoDB" id="1013907at2"/>
<reference evidence="5" key="1">
    <citation type="submission" date="2016-04" db="EMBL/GenBank/DDBJ databases">
        <title>Draft genome sequence of Paludibacter jiangxiensis strain NM7.</title>
        <authorList>
            <person name="Qiu Y."/>
            <person name="Matsuura N."/>
            <person name="Ohashi A."/>
            <person name="Tourlousse M.D."/>
            <person name="Sekiguchi Y."/>
        </authorList>
    </citation>
    <scope>NUCLEOTIDE SEQUENCE [LARGE SCALE GENOMIC DNA]</scope>
    <source>
        <strain evidence="5">NM7</strain>
    </source>
</reference>
<dbReference type="InterPro" id="IPR011990">
    <property type="entry name" value="TPR-like_helical_dom_sf"/>
</dbReference>
<dbReference type="RefSeq" id="WP_068702924.1">
    <property type="nucleotide sequence ID" value="NZ_BDCR01000002.1"/>
</dbReference>
<evidence type="ECO:0000313" key="4">
    <source>
        <dbReference type="EMBL" id="GAT62528.1"/>
    </source>
</evidence>
<sequence>MKSFPCAFRIILLILVVGVSVVAKPMSSIDSIRWLMQQSRFDETIRITQRLQQANQATAETFYQEGLALKNIYRFARAIRSFQKSYEIDTLRSEILSELGSCYKSLNDYGKALGCYEKALLKTPLSSGVMADAANAYMMAEKYERALELYRSLYKNEPLNVYFLRNIARCYDYMGREDSAIVSYDKCLYPINGDYQSTYRLCTLWLKKKAYDQALSLTNQYIRQDSTNARINSLNAYLYMMKHFYAEAKCLFLKCYRNHDESKFTLKYLGITSFKLNDMESAKTYLEKAYQIDSTDYEVTNFLGIACSSSAYKRLGIFYLNKTLQLITPDSVYLGNIYGNLGKAYDAYSNAPCEKSLEAYLRAMELNPADTLSVYLVANKYDNCLKNKTMAVKYYRRFVDMFPARKKSEPAEPNVISLYNTALRRLKELTQK</sequence>
<proteinExistence type="predicted"/>
<evidence type="ECO:0000313" key="5">
    <source>
        <dbReference type="Proteomes" id="UP000076586"/>
    </source>
</evidence>
<dbReference type="Gene3D" id="1.25.40.10">
    <property type="entry name" value="Tetratricopeptide repeat domain"/>
    <property type="match status" value="2"/>
</dbReference>
<dbReference type="STRING" id="681398.PJIAN_287"/>
<dbReference type="InterPro" id="IPR013105">
    <property type="entry name" value="TPR_2"/>
</dbReference>
<dbReference type="EMBL" id="BDCR01000002">
    <property type="protein sequence ID" value="GAT62528.1"/>
    <property type="molecule type" value="Genomic_DNA"/>
</dbReference>
<dbReference type="Pfam" id="PF07719">
    <property type="entry name" value="TPR_2"/>
    <property type="match status" value="1"/>
</dbReference>
<feature type="repeat" description="TPR" evidence="3">
    <location>
        <begin position="93"/>
        <end position="126"/>
    </location>
</feature>
<dbReference type="SMART" id="SM00028">
    <property type="entry name" value="TPR"/>
    <property type="match status" value="7"/>
</dbReference>
<dbReference type="Pfam" id="PF13432">
    <property type="entry name" value="TPR_16"/>
    <property type="match status" value="1"/>
</dbReference>
<keyword evidence="2 3" id="KW-0802">TPR repeat</keyword>
<organism evidence="4 5">
    <name type="scientific">Paludibacter jiangxiensis</name>
    <dbReference type="NCBI Taxonomy" id="681398"/>
    <lineage>
        <taxon>Bacteria</taxon>
        <taxon>Pseudomonadati</taxon>
        <taxon>Bacteroidota</taxon>
        <taxon>Bacteroidia</taxon>
        <taxon>Bacteroidales</taxon>
        <taxon>Paludibacteraceae</taxon>
        <taxon>Paludibacter</taxon>
    </lineage>
</organism>